<dbReference type="PANTHER" id="PTHR17204">
    <property type="entry name" value="PRE-MRNA PROCESSING PROTEIN PRP39-RELATED"/>
    <property type="match status" value="1"/>
</dbReference>
<proteinExistence type="predicted"/>
<keyword evidence="3" id="KW-0677">Repeat</keyword>
<dbReference type="GO" id="GO:0000243">
    <property type="term" value="C:commitment complex"/>
    <property type="evidence" value="ECO:0007669"/>
    <property type="project" value="TreeGrafter"/>
</dbReference>
<protein>
    <submittedName>
        <fullName evidence="6">PRE-MRNA PROCESSING PROTEIN PRP39-RELATED</fullName>
    </submittedName>
</protein>
<accession>A0A9Q0P372</accession>
<reference evidence="6" key="2">
    <citation type="journal article" date="2023" name="Int. J. Mol. Sci.">
        <title>De Novo Assembly and Annotation of 11 Diverse Shrub Willow (Salix) Genomes Reveals Novel Gene Organization in Sex-Linked Regions.</title>
        <authorList>
            <person name="Hyden B."/>
            <person name="Feng K."/>
            <person name="Yates T.B."/>
            <person name="Jawdy S."/>
            <person name="Cereghino C."/>
            <person name="Smart L.B."/>
            <person name="Muchero W."/>
        </authorList>
    </citation>
    <scope>NUCLEOTIDE SEQUENCE</scope>
    <source>
        <tissue evidence="6">Shoot tip</tissue>
    </source>
</reference>
<keyword evidence="4" id="KW-0508">mRNA splicing</keyword>
<keyword evidence="7" id="KW-1185">Reference proteome</keyword>
<dbReference type="PANTHER" id="PTHR17204:SF5">
    <property type="entry name" value="PRE-MRNA-PROCESSING FACTOR 39"/>
    <property type="match status" value="1"/>
</dbReference>
<evidence type="ECO:0000313" key="6">
    <source>
        <dbReference type="EMBL" id="KAJ6680787.1"/>
    </source>
</evidence>
<comment type="subcellular location">
    <subcellularLocation>
        <location evidence="1">Nucleus</location>
    </subcellularLocation>
</comment>
<organism evidence="6 7">
    <name type="scientific">Salix purpurea</name>
    <name type="common">Purple osier willow</name>
    <dbReference type="NCBI Taxonomy" id="77065"/>
    <lineage>
        <taxon>Eukaryota</taxon>
        <taxon>Viridiplantae</taxon>
        <taxon>Streptophyta</taxon>
        <taxon>Embryophyta</taxon>
        <taxon>Tracheophyta</taxon>
        <taxon>Spermatophyta</taxon>
        <taxon>Magnoliopsida</taxon>
        <taxon>eudicotyledons</taxon>
        <taxon>Gunneridae</taxon>
        <taxon>Pentapetalae</taxon>
        <taxon>rosids</taxon>
        <taxon>fabids</taxon>
        <taxon>Malpighiales</taxon>
        <taxon>Salicaceae</taxon>
        <taxon>Saliceae</taxon>
        <taxon>Salix</taxon>
    </lineage>
</organism>
<reference evidence="6" key="1">
    <citation type="submission" date="2022-11" db="EMBL/GenBank/DDBJ databases">
        <authorList>
            <person name="Hyden B.L."/>
            <person name="Feng K."/>
            <person name="Yates T."/>
            <person name="Jawdy S."/>
            <person name="Smart L.B."/>
            <person name="Muchero W."/>
        </authorList>
    </citation>
    <scope>NUCLEOTIDE SEQUENCE</scope>
    <source>
        <tissue evidence="6">Shoot tip</tissue>
    </source>
</reference>
<dbReference type="OrthoDB" id="10265668at2759"/>
<dbReference type="Gene3D" id="1.25.40.10">
    <property type="entry name" value="Tetratricopeptide repeat domain"/>
    <property type="match status" value="2"/>
</dbReference>
<dbReference type="EMBL" id="JAPFFK010000020">
    <property type="protein sequence ID" value="KAJ6680787.1"/>
    <property type="molecule type" value="Genomic_DNA"/>
</dbReference>
<evidence type="ECO:0000256" key="5">
    <source>
        <dbReference type="ARBA" id="ARBA00023242"/>
    </source>
</evidence>
<evidence type="ECO:0000313" key="7">
    <source>
        <dbReference type="Proteomes" id="UP001151532"/>
    </source>
</evidence>
<dbReference type="Proteomes" id="UP001151532">
    <property type="component" value="Chromosome 14"/>
</dbReference>
<dbReference type="GO" id="GO:0071004">
    <property type="term" value="C:U2-type prespliceosome"/>
    <property type="evidence" value="ECO:0007669"/>
    <property type="project" value="TreeGrafter"/>
</dbReference>
<keyword evidence="2" id="KW-0507">mRNA processing</keyword>
<dbReference type="AlphaFoldDB" id="A0A9Q0P372"/>
<dbReference type="SUPFAM" id="SSF48452">
    <property type="entry name" value="TPR-like"/>
    <property type="match status" value="2"/>
</dbReference>
<dbReference type="Pfam" id="PF23240">
    <property type="entry name" value="HAT_PRP39_N"/>
    <property type="match status" value="1"/>
</dbReference>
<evidence type="ECO:0000256" key="2">
    <source>
        <dbReference type="ARBA" id="ARBA00022664"/>
    </source>
</evidence>
<evidence type="ECO:0000256" key="4">
    <source>
        <dbReference type="ARBA" id="ARBA00023187"/>
    </source>
</evidence>
<keyword evidence="5" id="KW-0539">Nucleus</keyword>
<dbReference type="InterPro" id="IPR011990">
    <property type="entry name" value="TPR-like_helical_dom_sf"/>
</dbReference>
<gene>
    <name evidence="6" type="ORF">OIU79_020311</name>
</gene>
<sequence length="438" mass="48574">MHLLCHLKSAGYDSAVDGNTKIEVGVVLSDENGNALGEVVGGADVCATARGWLVPEMSAEEDRLWSIVKANSLDFDAWIALLDETEKVAGYADHEARLGFMDKVMEVYERAVLGVTYSVDIWLHYCIFAISMYEDPETIIRDNQIFTSLRHVLNDQNGDIPGARAAYRVGNLEDAFSLYEQAIAIEKGKELPLVLPAFYAQYAQFIYLTSKNLLKARKVLVEALQNAQFSKPLLEFSSLSLSLIHLETLLPQPKQIDYLDSLVDYFILTTSDSVNTASAVKREELSCIVLEFLGIFGDAQSIKKAVDRHAKFFLPHSSKLELKKNDAEDYLSSDREKIAKPYSDGTSPPQSLMGAYTRHRINGLLVMVYSLKLGHQSCKYRRNSGLQALTNNYTCPQVPTSVAQGAVYGAYPPTYPTQAYPQQSYAQPAVAATLTPVQ</sequence>
<evidence type="ECO:0000256" key="1">
    <source>
        <dbReference type="ARBA" id="ARBA00004123"/>
    </source>
</evidence>
<comment type="caution">
    <text evidence="6">The sequence shown here is derived from an EMBL/GenBank/DDBJ whole genome shotgun (WGS) entry which is preliminary data.</text>
</comment>
<evidence type="ECO:0000256" key="3">
    <source>
        <dbReference type="ARBA" id="ARBA00022737"/>
    </source>
</evidence>
<dbReference type="GO" id="GO:0005685">
    <property type="term" value="C:U1 snRNP"/>
    <property type="evidence" value="ECO:0007669"/>
    <property type="project" value="TreeGrafter"/>
</dbReference>
<dbReference type="GO" id="GO:0030627">
    <property type="term" value="F:pre-mRNA 5'-splice site binding"/>
    <property type="evidence" value="ECO:0007669"/>
    <property type="project" value="TreeGrafter"/>
</dbReference>
<dbReference type="GO" id="GO:0000395">
    <property type="term" value="P:mRNA 5'-splice site recognition"/>
    <property type="evidence" value="ECO:0007669"/>
    <property type="project" value="TreeGrafter"/>
</dbReference>
<name>A0A9Q0P372_SALPP</name>